<sequence length="316" mass="32870">MFARATVVTAVAALLLAALPGPAAAEDQGWSVQPATTGTTAGRSYFVYDVVPGQQVEDAVRVTNRAATPQTFTVYGTDAYTTADGAFDLLPASREPTGVGAWIVLGQRAYTVEAGRSLDIPFRLTVPTNAGPGDHAGGVIASVVTQQTTGEGARVNVDRRVAARVYLRVAGQARPAVRVETVTVAYDNPPHPFTGSTMTVTYRLHNTGNLRLSGAARLRVTGLFGLTLGRTPDVAVPELLPGASITVTERIAGIAPAGPLTADVTVDPATADGPLPSVTRSASLWAVPWTALATVALLALGLLALRWLRRRRATAG</sequence>
<comment type="caution">
    <text evidence="3">The sequence shown here is derived from an EMBL/GenBank/DDBJ whole genome shotgun (WGS) entry which is preliminary data.</text>
</comment>
<keyword evidence="1" id="KW-0472">Membrane</keyword>
<dbReference type="Proteomes" id="UP000642070">
    <property type="component" value="Unassembled WGS sequence"/>
</dbReference>
<dbReference type="EMBL" id="BMPI01000029">
    <property type="protein sequence ID" value="GGM46783.1"/>
    <property type="molecule type" value="Genomic_DNA"/>
</dbReference>
<dbReference type="RefSeq" id="WP_190252897.1">
    <property type="nucleotide sequence ID" value="NZ_BMPI01000029.1"/>
</dbReference>
<name>A0A917TZB1_9ACTN</name>
<feature type="chain" id="PRO_5037069045" description="DUF916 domain-containing protein" evidence="2">
    <location>
        <begin position="26"/>
        <end position="316"/>
    </location>
</feature>
<evidence type="ECO:0000256" key="2">
    <source>
        <dbReference type="SAM" id="SignalP"/>
    </source>
</evidence>
<gene>
    <name evidence="3" type="ORF">GCM10007977_055600</name>
</gene>
<protein>
    <recommendedName>
        <fullName evidence="5">DUF916 domain-containing protein</fullName>
    </recommendedName>
</protein>
<dbReference type="AlphaFoldDB" id="A0A917TZB1"/>
<keyword evidence="1" id="KW-1133">Transmembrane helix</keyword>
<evidence type="ECO:0000256" key="1">
    <source>
        <dbReference type="SAM" id="Phobius"/>
    </source>
</evidence>
<keyword evidence="4" id="KW-1185">Reference proteome</keyword>
<reference evidence="3" key="1">
    <citation type="journal article" date="2014" name="Int. J. Syst. Evol. Microbiol.">
        <title>Complete genome sequence of Corynebacterium casei LMG S-19264T (=DSM 44701T), isolated from a smear-ripened cheese.</title>
        <authorList>
            <consortium name="US DOE Joint Genome Institute (JGI-PGF)"/>
            <person name="Walter F."/>
            <person name="Albersmeier A."/>
            <person name="Kalinowski J."/>
            <person name="Ruckert C."/>
        </authorList>
    </citation>
    <scope>NUCLEOTIDE SEQUENCE</scope>
    <source>
        <strain evidence="3">JCM 19831</strain>
    </source>
</reference>
<feature type="transmembrane region" description="Helical" evidence="1">
    <location>
        <begin position="284"/>
        <end position="305"/>
    </location>
</feature>
<dbReference type="Gene3D" id="2.60.40.10">
    <property type="entry name" value="Immunoglobulins"/>
    <property type="match status" value="1"/>
</dbReference>
<dbReference type="GO" id="GO:0005975">
    <property type="term" value="P:carbohydrate metabolic process"/>
    <property type="evidence" value="ECO:0007669"/>
    <property type="project" value="UniProtKB-ARBA"/>
</dbReference>
<feature type="signal peptide" evidence="2">
    <location>
        <begin position="1"/>
        <end position="25"/>
    </location>
</feature>
<dbReference type="InterPro" id="IPR013783">
    <property type="entry name" value="Ig-like_fold"/>
</dbReference>
<accession>A0A917TZB1</accession>
<evidence type="ECO:0000313" key="3">
    <source>
        <dbReference type="EMBL" id="GGM46783.1"/>
    </source>
</evidence>
<proteinExistence type="predicted"/>
<keyword evidence="1" id="KW-0812">Transmembrane</keyword>
<organism evidence="3 4">
    <name type="scientific">Dactylosporangium sucinum</name>
    <dbReference type="NCBI Taxonomy" id="1424081"/>
    <lineage>
        <taxon>Bacteria</taxon>
        <taxon>Bacillati</taxon>
        <taxon>Actinomycetota</taxon>
        <taxon>Actinomycetes</taxon>
        <taxon>Micromonosporales</taxon>
        <taxon>Micromonosporaceae</taxon>
        <taxon>Dactylosporangium</taxon>
    </lineage>
</organism>
<reference evidence="3" key="2">
    <citation type="submission" date="2020-09" db="EMBL/GenBank/DDBJ databases">
        <authorList>
            <person name="Sun Q."/>
            <person name="Ohkuma M."/>
        </authorList>
    </citation>
    <scope>NUCLEOTIDE SEQUENCE</scope>
    <source>
        <strain evidence="3">JCM 19831</strain>
    </source>
</reference>
<evidence type="ECO:0000313" key="4">
    <source>
        <dbReference type="Proteomes" id="UP000642070"/>
    </source>
</evidence>
<evidence type="ECO:0008006" key="5">
    <source>
        <dbReference type="Google" id="ProtNLM"/>
    </source>
</evidence>
<keyword evidence="2" id="KW-0732">Signal</keyword>